<evidence type="ECO:0000256" key="8">
    <source>
        <dbReference type="ARBA" id="ARBA00023002"/>
    </source>
</evidence>
<keyword evidence="11" id="KW-0472">Membrane</keyword>
<dbReference type="CDD" id="cd11063">
    <property type="entry name" value="CYP52"/>
    <property type="match status" value="1"/>
</dbReference>
<evidence type="ECO:0000256" key="2">
    <source>
        <dbReference type="ARBA" id="ARBA00004167"/>
    </source>
</evidence>
<name>A0A0A1T770_9HYPO</name>
<dbReference type="Pfam" id="PF00067">
    <property type="entry name" value="p450"/>
    <property type="match status" value="1"/>
</dbReference>
<evidence type="ECO:0000313" key="14">
    <source>
        <dbReference type="EMBL" id="CEJ81159.1"/>
    </source>
</evidence>
<evidence type="ECO:0000256" key="5">
    <source>
        <dbReference type="ARBA" id="ARBA00022692"/>
    </source>
</evidence>
<evidence type="ECO:0000256" key="6">
    <source>
        <dbReference type="ARBA" id="ARBA00022723"/>
    </source>
</evidence>
<evidence type="ECO:0008006" key="16">
    <source>
        <dbReference type="Google" id="ProtNLM"/>
    </source>
</evidence>
<dbReference type="OrthoDB" id="1470350at2759"/>
<feature type="binding site" description="axial binding residue" evidence="12">
    <location>
        <position position="450"/>
    </location>
    <ligand>
        <name>heme</name>
        <dbReference type="ChEBI" id="CHEBI:30413"/>
    </ligand>
    <ligandPart>
        <name>Fe</name>
        <dbReference type="ChEBI" id="CHEBI:18248"/>
    </ligandPart>
</feature>
<evidence type="ECO:0000256" key="1">
    <source>
        <dbReference type="ARBA" id="ARBA00001971"/>
    </source>
</evidence>
<dbReference type="HOGENOM" id="CLU_001570_27_0_1"/>
<dbReference type="Proteomes" id="UP000039046">
    <property type="component" value="Unassembled WGS sequence"/>
</dbReference>
<comment type="subcellular location">
    <subcellularLocation>
        <location evidence="2">Membrane</location>
        <topology evidence="2">Single-pass membrane protein</topology>
    </subcellularLocation>
</comment>
<keyword evidence="15" id="KW-1185">Reference proteome</keyword>
<keyword evidence="7" id="KW-1133">Transmembrane helix</keyword>
<dbReference type="Gene3D" id="1.10.630.10">
    <property type="entry name" value="Cytochrome P450"/>
    <property type="match status" value="1"/>
</dbReference>
<evidence type="ECO:0000256" key="4">
    <source>
        <dbReference type="ARBA" id="ARBA00022617"/>
    </source>
</evidence>
<dbReference type="PANTHER" id="PTHR24287:SF1">
    <property type="entry name" value="P450, PUTATIVE (EUROFUNG)-RELATED"/>
    <property type="match status" value="1"/>
</dbReference>
<dbReference type="InterPro" id="IPR047146">
    <property type="entry name" value="Cyt_P450_E_CYP52_fungi"/>
</dbReference>
<reference evidence="14 15" key="1">
    <citation type="journal article" date="2015" name="Genome Announc.">
        <title>Draft Genome Sequence and Gene Annotation of the Entomopathogenic Fungus Verticillium hemipterigenum.</title>
        <authorList>
            <person name="Horn F."/>
            <person name="Habel A."/>
            <person name="Scharf D.H."/>
            <person name="Dworschak J."/>
            <person name="Brakhage A.A."/>
            <person name="Guthke R."/>
            <person name="Hertweck C."/>
            <person name="Linde J."/>
        </authorList>
    </citation>
    <scope>NUCLEOTIDE SEQUENCE [LARGE SCALE GENOMIC DNA]</scope>
</reference>
<evidence type="ECO:0000256" key="7">
    <source>
        <dbReference type="ARBA" id="ARBA00022989"/>
    </source>
</evidence>
<protein>
    <recommendedName>
        <fullName evidence="16">Cytochrome P450 alkane hydroxylase</fullName>
    </recommendedName>
</protein>
<keyword evidence="9 12" id="KW-0408">Iron</keyword>
<dbReference type="GO" id="GO:0016712">
    <property type="term" value="F:oxidoreductase activity, acting on paired donors, with incorporation or reduction of molecular oxygen, reduced flavin or flavoprotein as one donor, and incorporation of one atom of oxygen"/>
    <property type="evidence" value="ECO:0007669"/>
    <property type="project" value="InterPro"/>
</dbReference>
<keyword evidence="10 13" id="KW-0503">Monooxygenase</keyword>
<comment type="similarity">
    <text evidence="3 13">Belongs to the cytochrome P450 family.</text>
</comment>
<dbReference type="GO" id="GO:0020037">
    <property type="term" value="F:heme binding"/>
    <property type="evidence" value="ECO:0007669"/>
    <property type="project" value="InterPro"/>
</dbReference>
<dbReference type="InterPro" id="IPR001128">
    <property type="entry name" value="Cyt_P450"/>
</dbReference>
<gene>
    <name evidence="14" type="ORF">VHEMI01303</name>
</gene>
<dbReference type="InterPro" id="IPR036396">
    <property type="entry name" value="Cyt_P450_sf"/>
</dbReference>
<dbReference type="STRING" id="1531966.A0A0A1T770"/>
<keyword evidence="8 13" id="KW-0560">Oxidoreductase</keyword>
<evidence type="ECO:0000256" key="13">
    <source>
        <dbReference type="RuleBase" id="RU000461"/>
    </source>
</evidence>
<dbReference type="PANTHER" id="PTHR24287">
    <property type="entry name" value="P450, PUTATIVE (EUROFUNG)-RELATED"/>
    <property type="match status" value="1"/>
</dbReference>
<dbReference type="InterPro" id="IPR002974">
    <property type="entry name" value="Cyt_P450_E_CYP52_ascomycetes"/>
</dbReference>
<dbReference type="PROSITE" id="PS00086">
    <property type="entry name" value="CYTOCHROME_P450"/>
    <property type="match status" value="1"/>
</dbReference>
<keyword evidence="6 12" id="KW-0479">Metal-binding</keyword>
<keyword evidence="4 12" id="KW-0349">Heme</keyword>
<proteinExistence type="inferred from homology"/>
<sequence>MISYLAVVAILLVSYYVAKAICSSVVAYRFKRAHGCQPEHKLPQSERILGLGFYFTFHKTVREKTRIAAGRKRFADNGPTFSTVMMGVKVHSTMDPENIKAVLATNFSDFGIGQRLRTFGPLLGKGIFSTDGAEWKHSRALIRPSFTRSQVADLEIFETHVKHLISKIPRDGSTIDLQPLFFQFTLDAATEFLFGESVNSLGSTEGSPQHRFGAAFDYAQANLGRQGWIDKLTSLFVDSEFTKACKFVHEFVDRIIDNELAKKTPADLEKTATFDTQERYIFLEELIRLTQDKKQLRDELLNILVAGRDTTASLLSHTFHVLSRRPDLYKKLVTEVSDLDGKIPTYEDIKSMGYLKNLLRESLRLYPVVPGNARFANKDTTLPHGGGPDGLSPIYIPKGGIVNYSVSAMHIRPDIYGPDATEFRPERWNAEEGLKPGWAYLPFNGGPRICVGQQFALVEASYTIVRMVQEFGKVENRDELPWTEKIGLTLSIDTGVKVAMIPV</sequence>
<evidence type="ECO:0000313" key="15">
    <source>
        <dbReference type="Proteomes" id="UP000039046"/>
    </source>
</evidence>
<dbReference type="SUPFAM" id="SSF48264">
    <property type="entry name" value="Cytochrome P450"/>
    <property type="match status" value="1"/>
</dbReference>
<accession>A0A0A1T770</accession>
<dbReference type="InterPro" id="IPR017972">
    <property type="entry name" value="Cyt_P450_CS"/>
</dbReference>
<evidence type="ECO:0000256" key="3">
    <source>
        <dbReference type="ARBA" id="ARBA00010617"/>
    </source>
</evidence>
<dbReference type="AlphaFoldDB" id="A0A0A1T770"/>
<comment type="cofactor">
    <cofactor evidence="1 12">
        <name>heme</name>
        <dbReference type="ChEBI" id="CHEBI:30413"/>
    </cofactor>
</comment>
<dbReference type="GO" id="GO:0005506">
    <property type="term" value="F:iron ion binding"/>
    <property type="evidence" value="ECO:0007669"/>
    <property type="project" value="InterPro"/>
</dbReference>
<dbReference type="InterPro" id="IPR002402">
    <property type="entry name" value="Cyt_P450_E_grp-II"/>
</dbReference>
<dbReference type="GO" id="GO:0016020">
    <property type="term" value="C:membrane"/>
    <property type="evidence" value="ECO:0007669"/>
    <property type="project" value="UniProtKB-SubCell"/>
</dbReference>
<dbReference type="PRINTS" id="PR01239">
    <property type="entry name" value="EP450IICYP52"/>
</dbReference>
<organism evidence="14 15">
    <name type="scientific">[Torrubiella] hemipterigena</name>
    <dbReference type="NCBI Taxonomy" id="1531966"/>
    <lineage>
        <taxon>Eukaryota</taxon>
        <taxon>Fungi</taxon>
        <taxon>Dikarya</taxon>
        <taxon>Ascomycota</taxon>
        <taxon>Pezizomycotina</taxon>
        <taxon>Sordariomycetes</taxon>
        <taxon>Hypocreomycetidae</taxon>
        <taxon>Hypocreales</taxon>
        <taxon>Clavicipitaceae</taxon>
        <taxon>Clavicipitaceae incertae sedis</taxon>
        <taxon>'Torrubiella' clade</taxon>
    </lineage>
</organism>
<evidence type="ECO:0000256" key="10">
    <source>
        <dbReference type="ARBA" id="ARBA00023033"/>
    </source>
</evidence>
<dbReference type="PRINTS" id="PR00385">
    <property type="entry name" value="P450"/>
</dbReference>
<evidence type="ECO:0000256" key="12">
    <source>
        <dbReference type="PIRSR" id="PIRSR602402-1"/>
    </source>
</evidence>
<evidence type="ECO:0000256" key="11">
    <source>
        <dbReference type="ARBA" id="ARBA00023136"/>
    </source>
</evidence>
<dbReference type="EMBL" id="CDHN01000001">
    <property type="protein sequence ID" value="CEJ81159.1"/>
    <property type="molecule type" value="Genomic_DNA"/>
</dbReference>
<evidence type="ECO:0000256" key="9">
    <source>
        <dbReference type="ARBA" id="ARBA00023004"/>
    </source>
</evidence>
<keyword evidence="5" id="KW-0812">Transmembrane</keyword>
<dbReference type="PRINTS" id="PR00464">
    <property type="entry name" value="EP450II"/>
</dbReference>